<gene>
    <name evidence="1" type="ORF">E4U56_006495</name>
</gene>
<evidence type="ECO:0000313" key="2">
    <source>
        <dbReference type="Proteomes" id="UP000784919"/>
    </source>
</evidence>
<sequence>MLYTHSYSAHSYTPALDAYKLRLPNSAVSAPYAPIEELIFNEGDGGNSGLRQDFLRETQMDGALIQSVRVEYRRPEYVLRPNLRSAPIKPDNAAKLPNGQMAKPRASYFYVVD</sequence>
<evidence type="ECO:0000313" key="1">
    <source>
        <dbReference type="EMBL" id="KAG5956603.1"/>
    </source>
</evidence>
<dbReference type="Proteomes" id="UP000784919">
    <property type="component" value="Unassembled WGS sequence"/>
</dbReference>
<proteinExistence type="predicted"/>
<dbReference type="EMBL" id="SRPS01000523">
    <property type="protein sequence ID" value="KAG5956603.1"/>
    <property type="molecule type" value="Genomic_DNA"/>
</dbReference>
<name>A0A9P7MM04_9HYPO</name>
<reference evidence="1" key="1">
    <citation type="journal article" date="2020" name="bioRxiv">
        <title>Whole genome comparisons of ergot fungi reveals the divergence and evolution of species within the genus Claviceps are the result of varying mechanisms driving genome evolution and host range expansion.</title>
        <authorList>
            <person name="Wyka S.A."/>
            <person name="Mondo S.J."/>
            <person name="Liu M."/>
            <person name="Dettman J."/>
            <person name="Nalam V."/>
            <person name="Broders K.D."/>
        </authorList>
    </citation>
    <scope>NUCLEOTIDE SEQUENCE</scope>
    <source>
        <strain evidence="1">CCC 1102</strain>
    </source>
</reference>
<organism evidence="1 2">
    <name type="scientific">Claviceps arundinis</name>
    <dbReference type="NCBI Taxonomy" id="1623583"/>
    <lineage>
        <taxon>Eukaryota</taxon>
        <taxon>Fungi</taxon>
        <taxon>Dikarya</taxon>
        <taxon>Ascomycota</taxon>
        <taxon>Pezizomycotina</taxon>
        <taxon>Sordariomycetes</taxon>
        <taxon>Hypocreomycetidae</taxon>
        <taxon>Hypocreales</taxon>
        <taxon>Clavicipitaceae</taxon>
        <taxon>Claviceps</taxon>
    </lineage>
</organism>
<accession>A0A9P7MM04</accession>
<protein>
    <submittedName>
        <fullName evidence="1">Uncharacterized protein</fullName>
    </submittedName>
</protein>
<dbReference type="AlphaFoldDB" id="A0A9P7MM04"/>
<comment type="caution">
    <text evidence="1">The sequence shown here is derived from an EMBL/GenBank/DDBJ whole genome shotgun (WGS) entry which is preliminary data.</text>
</comment>